<feature type="transmembrane region" description="Helical" evidence="1">
    <location>
        <begin position="69"/>
        <end position="90"/>
    </location>
</feature>
<dbReference type="GO" id="GO:0016020">
    <property type="term" value="C:membrane"/>
    <property type="evidence" value="ECO:0007669"/>
    <property type="project" value="InterPro"/>
</dbReference>
<feature type="transmembrane region" description="Helical" evidence="1">
    <location>
        <begin position="133"/>
        <end position="154"/>
    </location>
</feature>
<evidence type="ECO:0000313" key="3">
    <source>
        <dbReference type="WBParaSite" id="SMTH1_106900.1"/>
    </source>
</evidence>
<evidence type="ECO:0000313" key="2">
    <source>
        <dbReference type="Proteomes" id="UP000050791"/>
    </source>
</evidence>
<evidence type="ECO:0008006" key="4">
    <source>
        <dbReference type="Google" id="ProtNLM"/>
    </source>
</evidence>
<accession>A0AA85ASY1</accession>
<dbReference type="GO" id="GO:0031625">
    <property type="term" value="F:ubiquitin protein ligase binding"/>
    <property type="evidence" value="ECO:0007669"/>
    <property type="project" value="TreeGrafter"/>
</dbReference>
<dbReference type="GO" id="GO:0036503">
    <property type="term" value="P:ERAD pathway"/>
    <property type="evidence" value="ECO:0007669"/>
    <property type="project" value="TreeGrafter"/>
</dbReference>
<proteinExistence type="predicted"/>
<feature type="transmembrane region" description="Helical" evidence="1">
    <location>
        <begin position="230"/>
        <end position="252"/>
    </location>
</feature>
<dbReference type="InterPro" id="IPR008485">
    <property type="entry name" value="JAMP"/>
</dbReference>
<feature type="transmembrane region" description="Helical" evidence="1">
    <location>
        <begin position="196"/>
        <end position="218"/>
    </location>
</feature>
<dbReference type="AlphaFoldDB" id="A0AA85ASY1"/>
<dbReference type="PANTHER" id="PTHR12740:SF4">
    <property type="entry name" value="JNK1_MAPK8-ASSOCIATED MEMBRANE PROTEIN"/>
    <property type="match status" value="1"/>
</dbReference>
<dbReference type="PANTHER" id="PTHR12740">
    <property type="entry name" value="JNK1/MAPK8-ASSOCIATED MEMBRANE PROTEIN"/>
    <property type="match status" value="1"/>
</dbReference>
<name>A0AA85ASY1_9TREM</name>
<keyword evidence="1" id="KW-0812">Transmembrane</keyword>
<sequence length="378" mass="44410">MNPIDTNHILNNNNNLELFSQCTRKFCGQISNTSLCTSCSWGSKVFYKYNNPYNHICELCLTSFTLYSWLYIGFIMILPIIFLLQILPILSLTKIDLKHLEQSITTTTTTNSSISSINTTTATHQMSITQKSWLLFLCCIIIHLFTSLIIILLYPPLGSFTLYHCPIDNIKEFYPILYAGSGCISEVNYPLTSLPILYYIINVIIGLLIYSLLIMIVFKDYHWFHYLYYILYAYPIICMNIILFGGILYYIYPYVILFYSIFDSLYRFPLIFDYCIDDIDGILRPICNPYKLIQTILYKPEQYLLIIIMNSLYIGYALLALNITIYYWYISLMSLPFIFYMITLPLTHPFHYDDCQQTLNRMCHISFLNNKEEEEETK</sequence>
<keyword evidence="1" id="KW-0472">Membrane</keyword>
<feature type="transmembrane region" description="Helical" evidence="1">
    <location>
        <begin position="326"/>
        <end position="344"/>
    </location>
</feature>
<reference evidence="3" key="1">
    <citation type="submission" date="2023-11" db="UniProtKB">
        <authorList>
            <consortium name="WormBaseParasite"/>
        </authorList>
    </citation>
    <scope>IDENTIFICATION</scope>
</reference>
<evidence type="ECO:0000256" key="1">
    <source>
        <dbReference type="SAM" id="Phobius"/>
    </source>
</evidence>
<organism evidence="2 3">
    <name type="scientific">Schistosoma mattheei</name>
    <dbReference type="NCBI Taxonomy" id="31246"/>
    <lineage>
        <taxon>Eukaryota</taxon>
        <taxon>Metazoa</taxon>
        <taxon>Spiralia</taxon>
        <taxon>Lophotrochozoa</taxon>
        <taxon>Platyhelminthes</taxon>
        <taxon>Trematoda</taxon>
        <taxon>Digenea</taxon>
        <taxon>Strigeidida</taxon>
        <taxon>Schistosomatoidea</taxon>
        <taxon>Schistosomatidae</taxon>
        <taxon>Schistosoma</taxon>
    </lineage>
</organism>
<dbReference type="Proteomes" id="UP000050791">
    <property type="component" value="Unassembled WGS sequence"/>
</dbReference>
<feature type="transmembrane region" description="Helical" evidence="1">
    <location>
        <begin position="302"/>
        <end position="319"/>
    </location>
</feature>
<dbReference type="Pfam" id="PF05571">
    <property type="entry name" value="JAMP"/>
    <property type="match status" value="1"/>
</dbReference>
<dbReference type="WBParaSite" id="SMTH1_106900.1">
    <property type="protein sequence ID" value="SMTH1_106900.1"/>
    <property type="gene ID" value="SMTH1_106900"/>
</dbReference>
<dbReference type="GO" id="GO:0006986">
    <property type="term" value="P:response to unfolded protein"/>
    <property type="evidence" value="ECO:0007669"/>
    <property type="project" value="InterPro"/>
</dbReference>
<keyword evidence="1" id="KW-1133">Transmembrane helix</keyword>
<protein>
    <recommendedName>
        <fullName evidence="4">JNK1/MAPK8-associated membrane protein</fullName>
    </recommendedName>
</protein>